<dbReference type="AlphaFoldDB" id="A0A0H5QS28"/>
<reference evidence="2" key="1">
    <citation type="submission" date="2015-04" db="EMBL/GenBank/DDBJ databases">
        <title>The genome sequence of the plant pathogenic Rhizarian Plasmodiophora brassicae reveals insights in its biotrophic life cycle and the origin of chitin synthesis.</title>
        <authorList>
            <person name="Schwelm A."/>
            <person name="Fogelqvist J."/>
            <person name="Knaust A."/>
            <person name="Julke S."/>
            <person name="Lilja T."/>
            <person name="Dhandapani V."/>
            <person name="Bonilla-Rosso G."/>
            <person name="Karlsson M."/>
            <person name="Shevchenko A."/>
            <person name="Choi S.R."/>
            <person name="Kim H.G."/>
            <person name="Park J.Y."/>
            <person name="Lim Y.P."/>
            <person name="Ludwig-Muller J."/>
            <person name="Dixelius C."/>
        </authorList>
    </citation>
    <scope>NUCLEOTIDE SEQUENCE</scope>
    <source>
        <tissue evidence="2">Potato root galls</tissue>
    </source>
</reference>
<sequence length="130" mass="14366">MMLKCIWGLAIITMATAAVDTDFTDFNVPHSVQPRSSNNRVYFEVKGRIGKISLCNPDDVPGVSAEVHLRKSSDHTNPNNGDKTRYWRFEGGFKVSTDTPKLIHLAWCLVNIQNGAEMAKIVTDVSIASS</sequence>
<name>A0A0H5QS28_9EUKA</name>
<evidence type="ECO:0000313" key="2">
    <source>
        <dbReference type="EMBL" id="CRZ04472.1"/>
    </source>
</evidence>
<dbReference type="EMBL" id="HACM01004032">
    <property type="protein sequence ID" value="CRZ04474.1"/>
    <property type="molecule type" value="Transcribed_RNA"/>
</dbReference>
<feature type="signal peptide" evidence="1">
    <location>
        <begin position="1"/>
        <end position="17"/>
    </location>
</feature>
<accession>A0A0H5QS28</accession>
<organism evidence="2">
    <name type="scientific">Spongospora subterranea</name>
    <dbReference type="NCBI Taxonomy" id="70186"/>
    <lineage>
        <taxon>Eukaryota</taxon>
        <taxon>Sar</taxon>
        <taxon>Rhizaria</taxon>
        <taxon>Endomyxa</taxon>
        <taxon>Phytomyxea</taxon>
        <taxon>Plasmodiophorida</taxon>
        <taxon>Plasmodiophoridae</taxon>
        <taxon>Spongospora</taxon>
    </lineage>
</organism>
<evidence type="ECO:0000256" key="1">
    <source>
        <dbReference type="SAM" id="SignalP"/>
    </source>
</evidence>
<feature type="chain" id="PRO_5011352985" evidence="1">
    <location>
        <begin position="18"/>
        <end position="130"/>
    </location>
</feature>
<proteinExistence type="predicted"/>
<keyword evidence="1" id="KW-0732">Signal</keyword>
<dbReference type="EMBL" id="HACM01004030">
    <property type="protein sequence ID" value="CRZ04472.1"/>
    <property type="molecule type" value="Transcribed_RNA"/>
</dbReference>
<protein>
    <submittedName>
        <fullName evidence="2">Uncharacterized protein</fullName>
    </submittedName>
</protein>